<dbReference type="GeneID" id="20089750"/>
<keyword evidence="1" id="KW-0040">ANK repeat</keyword>
<reference evidence="3" key="1">
    <citation type="submission" date="2013-12" db="EMBL/GenBank/DDBJ databases">
        <title>The Genome Sequence of Aphanomyces invadans NJM9701.</title>
        <authorList>
            <consortium name="The Broad Institute Genomics Platform"/>
            <person name="Russ C."/>
            <person name="Tyler B."/>
            <person name="van West P."/>
            <person name="Dieguez-Uribeondo J."/>
            <person name="Young S.K."/>
            <person name="Zeng Q."/>
            <person name="Gargeya S."/>
            <person name="Fitzgerald M."/>
            <person name="Abouelleil A."/>
            <person name="Alvarado L."/>
            <person name="Chapman S.B."/>
            <person name="Gainer-Dewar J."/>
            <person name="Goldberg J."/>
            <person name="Griggs A."/>
            <person name="Gujja S."/>
            <person name="Hansen M."/>
            <person name="Howarth C."/>
            <person name="Imamovic A."/>
            <person name="Ireland A."/>
            <person name="Larimer J."/>
            <person name="McCowan C."/>
            <person name="Murphy C."/>
            <person name="Pearson M."/>
            <person name="Poon T.W."/>
            <person name="Priest M."/>
            <person name="Roberts A."/>
            <person name="Saif S."/>
            <person name="Shea T."/>
            <person name="Sykes S."/>
            <person name="Wortman J."/>
            <person name="Nusbaum C."/>
            <person name="Birren B."/>
        </authorList>
    </citation>
    <scope>NUCLEOTIDE SEQUENCE [LARGE SCALE GENOMIC DNA]</scope>
    <source>
        <strain evidence="3">NJM9701</strain>
    </source>
</reference>
<evidence type="ECO:0000256" key="1">
    <source>
        <dbReference type="PROSITE-ProRule" id="PRU00023"/>
    </source>
</evidence>
<protein>
    <submittedName>
        <fullName evidence="3">Uncharacterized protein</fullName>
    </submittedName>
</protein>
<dbReference type="Gene3D" id="1.25.40.20">
    <property type="entry name" value="Ankyrin repeat-containing domain"/>
    <property type="match status" value="1"/>
</dbReference>
<proteinExistence type="predicted"/>
<dbReference type="RefSeq" id="XP_008878106.1">
    <property type="nucleotide sequence ID" value="XM_008879884.1"/>
</dbReference>
<dbReference type="PROSITE" id="PS50297">
    <property type="entry name" value="ANK_REP_REGION"/>
    <property type="match status" value="1"/>
</dbReference>
<accession>A0A024TGH9</accession>
<dbReference type="SUPFAM" id="SSF48403">
    <property type="entry name" value="Ankyrin repeat"/>
    <property type="match status" value="1"/>
</dbReference>
<evidence type="ECO:0000313" key="3">
    <source>
        <dbReference type="EMBL" id="ETV93265.1"/>
    </source>
</evidence>
<dbReference type="EMBL" id="KI913993">
    <property type="protein sequence ID" value="ETV93265.1"/>
    <property type="molecule type" value="Genomic_DNA"/>
</dbReference>
<feature type="region of interest" description="Disordered" evidence="2">
    <location>
        <begin position="622"/>
        <end position="673"/>
    </location>
</feature>
<dbReference type="PROSITE" id="PS50088">
    <property type="entry name" value="ANK_REPEAT"/>
    <property type="match status" value="1"/>
</dbReference>
<dbReference type="InterPro" id="IPR002110">
    <property type="entry name" value="Ankyrin_rpt"/>
</dbReference>
<gene>
    <name evidence="3" type="ORF">H310_12700</name>
</gene>
<dbReference type="VEuPathDB" id="FungiDB:H310_12700"/>
<organism evidence="3">
    <name type="scientific">Aphanomyces invadans</name>
    <dbReference type="NCBI Taxonomy" id="157072"/>
    <lineage>
        <taxon>Eukaryota</taxon>
        <taxon>Sar</taxon>
        <taxon>Stramenopiles</taxon>
        <taxon>Oomycota</taxon>
        <taxon>Saprolegniomycetes</taxon>
        <taxon>Saprolegniales</taxon>
        <taxon>Verrucalvaceae</taxon>
        <taxon>Aphanomyces</taxon>
    </lineage>
</organism>
<feature type="region of interest" description="Disordered" evidence="2">
    <location>
        <begin position="538"/>
        <end position="578"/>
    </location>
</feature>
<dbReference type="eggNOG" id="ENOG502T12T">
    <property type="taxonomic scope" value="Eukaryota"/>
</dbReference>
<evidence type="ECO:0000256" key="2">
    <source>
        <dbReference type="SAM" id="MobiDB-lite"/>
    </source>
</evidence>
<dbReference type="AlphaFoldDB" id="A0A024TGH9"/>
<name>A0A024TGH9_9STRA</name>
<feature type="repeat" description="ANK" evidence="1">
    <location>
        <begin position="121"/>
        <end position="147"/>
    </location>
</feature>
<dbReference type="InterPro" id="IPR036770">
    <property type="entry name" value="Ankyrin_rpt-contain_sf"/>
</dbReference>
<dbReference type="Pfam" id="PF00023">
    <property type="entry name" value="Ank"/>
    <property type="match status" value="1"/>
</dbReference>
<sequence length="790" mass="87686">MDPTYFARDVQTLERLLRENHSATVGYTGRFGQSRAVEALALNLLDVAKYVVKNQGVSFNIEDPLVDAALEHAIATNNMEALHLIVTHSSLRPTCLTQDTISQFTVESVEDSFPINRRLSRGNTALHYAVMYESVHATDYLLAQGANPAFVWPELPKKRWAHGIMTLPRAQSYPSKAPSPFQITNSTNEPLVLQYRASNEFHYVQVIAAREVVSLRFAPGTVLQLLHQVTGQVVAYLDSGAYDIVDVIGPGHVVDDTFGRTAADTIAAWSPLQSVMTAVYPPESPMAAIQARLQLKDRMLALLKAPQLFDMRFVVDMVPLVTSVEDLAYFVGIVVAYDTLWSDQAGDDMLSRLLRHVMDKKLVLQSEQAAFFSVYILDRLKNLGRLNEFQVAFWKSEATKVGGESAGWVAELRQRQQVVALNLHHLNDQIGTVAAVVSRMGQTLANLLQREQVRAIRVRQLRAVETMSHILVFQGEFKHKCNVIVGLATCHFGFVGKIAKEGIVRALMYIFKQFVTLPMLPTIFTPVAGIAPPPMPSFSPSTSRYAPSQQHTPPAYVSRHDPALPTHHPHHTSQTQRHFTYVNGRRSSMPPESLLPSQFVELPPDRHRAVSVTVQGAQGNYAIDHCHSAPPSSSSQRHDPDARGRMVRNPMPDPSAAENPPYATAPPDDPFQPLDAKLETFVQLLDSMESGNTPVTDASMNALATMITGVPELNTFVGHCMLHSNSDTDLWIRHAIDVVTTKGLLVTDADRNECKLLLCTCIESNLVQATMAPTLFQWIHDRRPGQWRAC</sequence>
<dbReference type="SMART" id="SM00248">
    <property type="entry name" value="ANK"/>
    <property type="match status" value="3"/>
</dbReference>